<dbReference type="Proteomes" id="UP000005239">
    <property type="component" value="Unassembled WGS sequence"/>
</dbReference>
<dbReference type="AlphaFoldDB" id="A0A2A6C334"/>
<feature type="coiled-coil region" evidence="1">
    <location>
        <begin position="992"/>
        <end position="1019"/>
    </location>
</feature>
<accession>A0A2A6C334</accession>
<dbReference type="Gene3D" id="3.60.10.10">
    <property type="entry name" value="Endonuclease/exonuclease/phosphatase"/>
    <property type="match status" value="1"/>
</dbReference>
<dbReference type="OrthoDB" id="5864445at2759"/>
<dbReference type="InterPro" id="IPR036691">
    <property type="entry name" value="Endo/exonu/phosph_ase_sf"/>
</dbReference>
<organism evidence="3 4">
    <name type="scientific">Pristionchus pacificus</name>
    <name type="common">Parasitic nematode worm</name>
    <dbReference type="NCBI Taxonomy" id="54126"/>
    <lineage>
        <taxon>Eukaryota</taxon>
        <taxon>Metazoa</taxon>
        <taxon>Ecdysozoa</taxon>
        <taxon>Nematoda</taxon>
        <taxon>Chromadorea</taxon>
        <taxon>Rhabditida</taxon>
        <taxon>Rhabditina</taxon>
        <taxon>Diplogasteromorpha</taxon>
        <taxon>Diplogasteroidea</taxon>
        <taxon>Neodiplogasteridae</taxon>
        <taxon>Pristionchus</taxon>
    </lineage>
</organism>
<feature type="region of interest" description="Disordered" evidence="2">
    <location>
        <begin position="1143"/>
        <end position="1183"/>
    </location>
</feature>
<feature type="region of interest" description="Disordered" evidence="2">
    <location>
        <begin position="915"/>
        <end position="937"/>
    </location>
</feature>
<keyword evidence="4" id="KW-1185">Reference proteome</keyword>
<protein>
    <submittedName>
        <fullName evidence="3">Endo/exonuclease/phosphatase domain-containing protein</fullName>
    </submittedName>
</protein>
<dbReference type="EnsemblMetazoa" id="PPA40321.1">
    <property type="protein sequence ID" value="PPA40321.1"/>
    <property type="gene ID" value="WBGene00278690"/>
</dbReference>
<feature type="compositionally biased region" description="Polar residues" evidence="2">
    <location>
        <begin position="1143"/>
        <end position="1152"/>
    </location>
</feature>
<evidence type="ECO:0000313" key="3">
    <source>
        <dbReference type="EnsemblMetazoa" id="PPA40321.1"/>
    </source>
</evidence>
<dbReference type="PANTHER" id="PTHR21459">
    <property type="entry name" value="PROTEIN CBG08968"/>
    <property type="match status" value="1"/>
</dbReference>
<dbReference type="PRINTS" id="PR01345">
    <property type="entry name" value="CERVTRCPTASE"/>
</dbReference>
<reference evidence="3" key="2">
    <citation type="submission" date="2022-06" db="UniProtKB">
        <authorList>
            <consortium name="EnsemblMetazoa"/>
        </authorList>
    </citation>
    <scope>IDENTIFICATION</scope>
    <source>
        <strain evidence="3">PS312</strain>
    </source>
</reference>
<feature type="compositionally biased region" description="Basic and acidic residues" evidence="2">
    <location>
        <begin position="915"/>
        <end position="930"/>
    </location>
</feature>
<reference evidence="4" key="1">
    <citation type="journal article" date="2008" name="Nat. Genet.">
        <title>The Pristionchus pacificus genome provides a unique perspective on nematode lifestyle and parasitism.</title>
        <authorList>
            <person name="Dieterich C."/>
            <person name="Clifton S.W."/>
            <person name="Schuster L.N."/>
            <person name="Chinwalla A."/>
            <person name="Delehaunty K."/>
            <person name="Dinkelacker I."/>
            <person name="Fulton L."/>
            <person name="Fulton R."/>
            <person name="Godfrey J."/>
            <person name="Minx P."/>
            <person name="Mitreva M."/>
            <person name="Roeseler W."/>
            <person name="Tian H."/>
            <person name="Witte H."/>
            <person name="Yang S.P."/>
            <person name="Wilson R.K."/>
            <person name="Sommer R.J."/>
        </authorList>
    </citation>
    <scope>NUCLEOTIDE SEQUENCE [LARGE SCALE GENOMIC DNA]</scope>
    <source>
        <strain evidence="4">PS312</strain>
    </source>
</reference>
<accession>A0A8R1YZQ3</accession>
<name>A0A2A6C334_PRIPA</name>
<sequence length="1183" mass="134401">MLCKGSTDFSYYSSPLPLNVNDSLEGDVDIRENGRWRKREVSVYSPHRLRDSILVIRKKKGGPIEREYSFDSLCGMMIESREGSRFPLLIVFPRNIIRIGFKLEDSVELWKRRIERISGQSTVISRLTLSHTPFLPPFTTLGHTASILIIGCRLTIIDHKREEVLVTAIDESLWISFDDLRKNPDEYFSLESINAREILNYFRELREKMFLRFKMLPYKRTTRALSIPSSAVSSFYANCRSVRCKVPQITYLLSSFAYKLISLTETWLLETDSDALLIGGFPDYHSFRCDRALSVDSGRGGGVAFIVHNSLNPVLVSTFTASLLESCIIDLHLTYCTSLPFRKVRVIIVYRSPSSPSLAFTSFLAFISPLIPQDFPCIILGDFNYPSIDWSSMTSPNNEDIIDFACDHHLTQLVSFPTRLLSCLDLIFCNSDIVCNLAPSVPLSDHLSLIFDLRIPSPPSRTIAPSRMYRLANWDAINDHILCHDWTIALSSLDANSAYEYFVQFINRLLDQFVPLSKTTPHSRYPRSLKILYGKCKSLTRVAPNSISCMMMSKRFQKALYKFHCSLENRIVSLANPKSFYSLCNDRLKVPKSTPSGLIDSSGNILLTDNEKCLAFSSFFSSAFSVPQQSPLPLPSPNLIFDLPVISQTDILYAFRTLSPKINYHINSIPLIPPPDKKMFVKDLGVLFSPSLTFSDHINKVISKARSISNLMFKSFRSTSTLVYTKSFTTFILPHLEYGSIIWNPVHSVELTRSVEKVQRDFTRRLYARCKLPHVPYRQRLIDLNFMTLENRRVMIDLSFVHSIVHNRTLLDTSSLLCLSPLSRPLRNSHNLRISLPFLPSNSQTTVASRTISLWNSLPSTTVSSRIFSHHSLMSSLPSLMEPLHQLHSSTYEVDKRQPLMYPYKMHYQNGPISEYRKEFPSKNDRDDSSWKQSQSSVNLDVLKSPACSSDSSEGYDNEKTMIERERTIITENEWAMRVMQSNQMNDVLRWVEGYRIQVANLNTEIERLREHNTLLKDKAHDKIRWYEGEMKKMGLALGMVTSTLAQVLSHHAVFNWTSCFYEPPVAPAVDPSTVDVPAVLHAARGALNNPGLVTGKVAHDVTLELLKSIADEGTRWRLGASPQLLGMALGIENVQHLQTTPLLPLKESQSFGKGRGRGRSGYPIREKGSDPSQGKNQPQNNQ</sequence>
<dbReference type="PANTHER" id="PTHR21459:SF2">
    <property type="entry name" value="PROTEIN CBG08968"/>
    <property type="match status" value="1"/>
</dbReference>
<keyword evidence="1" id="KW-0175">Coiled coil</keyword>
<feature type="compositionally biased region" description="Polar residues" evidence="2">
    <location>
        <begin position="1171"/>
        <end position="1183"/>
    </location>
</feature>
<evidence type="ECO:0000313" key="4">
    <source>
        <dbReference type="Proteomes" id="UP000005239"/>
    </source>
</evidence>
<proteinExistence type="predicted"/>
<dbReference type="GO" id="GO:0003824">
    <property type="term" value="F:catalytic activity"/>
    <property type="evidence" value="ECO:0007669"/>
    <property type="project" value="InterPro"/>
</dbReference>
<dbReference type="SUPFAM" id="SSF56219">
    <property type="entry name" value="DNase I-like"/>
    <property type="match status" value="1"/>
</dbReference>
<dbReference type="Pfam" id="PF14529">
    <property type="entry name" value="Exo_endo_phos_2"/>
    <property type="match status" value="1"/>
</dbReference>
<evidence type="ECO:0000256" key="1">
    <source>
        <dbReference type="SAM" id="Coils"/>
    </source>
</evidence>
<evidence type="ECO:0000256" key="2">
    <source>
        <dbReference type="SAM" id="MobiDB-lite"/>
    </source>
</evidence>
<dbReference type="InterPro" id="IPR005135">
    <property type="entry name" value="Endo/exonuclease/phosphatase"/>
</dbReference>
<gene>
    <name evidence="3" type="primary">WBGene00278690</name>
</gene>